<comment type="caution">
    <text evidence="2">The sequence shown here is derived from an EMBL/GenBank/DDBJ whole genome shotgun (WGS) entry which is preliminary data.</text>
</comment>
<dbReference type="SUPFAM" id="SSF56112">
    <property type="entry name" value="Protein kinase-like (PK-like)"/>
    <property type="match status" value="1"/>
</dbReference>
<reference evidence="2 3" key="1">
    <citation type="submission" date="2016-12" db="EMBL/GenBank/DDBJ databases">
        <title>The draft genome sequence of Actinophytocola sp. 11-183.</title>
        <authorList>
            <person name="Wang W."/>
            <person name="Yuan L."/>
        </authorList>
    </citation>
    <scope>NUCLEOTIDE SEQUENCE [LARGE SCALE GENOMIC DNA]</scope>
    <source>
        <strain evidence="2 3">11-183</strain>
    </source>
</reference>
<dbReference type="Proteomes" id="UP000185596">
    <property type="component" value="Unassembled WGS sequence"/>
</dbReference>
<proteinExistence type="predicted"/>
<dbReference type="Gene3D" id="3.90.1200.10">
    <property type="match status" value="1"/>
</dbReference>
<organism evidence="2 3">
    <name type="scientific">Actinophytocola xanthii</name>
    <dbReference type="NCBI Taxonomy" id="1912961"/>
    <lineage>
        <taxon>Bacteria</taxon>
        <taxon>Bacillati</taxon>
        <taxon>Actinomycetota</taxon>
        <taxon>Actinomycetes</taxon>
        <taxon>Pseudonocardiales</taxon>
        <taxon>Pseudonocardiaceae</taxon>
    </lineage>
</organism>
<dbReference type="AlphaFoldDB" id="A0A1Q8CW28"/>
<dbReference type="PANTHER" id="PTHR21310">
    <property type="entry name" value="AMINOGLYCOSIDE PHOSPHOTRANSFERASE-RELATED-RELATED"/>
    <property type="match status" value="1"/>
</dbReference>
<dbReference type="InterPro" id="IPR011009">
    <property type="entry name" value="Kinase-like_dom_sf"/>
</dbReference>
<feature type="domain" description="Aminoglycoside phosphotransferase" evidence="1">
    <location>
        <begin position="72"/>
        <end position="247"/>
    </location>
</feature>
<sequence>MPQDDRVEALQADVRAVLGLPRARVSSWRSGVDFWADLLHDGDQLLGVVRSPRVELVPTSYEGVVDFGEVLLKEAVAAELLARAEVPVPRVLRTRRTDSADRVSWSLAEFVESEDNFPVAPVLAELGGLTRTIHEIEPDTGLLAPKRSWTEFFTTRLGQRMASAAKYTELPVPADFVDRLGALLVGREHAATRLLHMDLRPPNLCVRSGRVVAVLDLANCLVGDPLLELARIRSYGLLDDAFLEGYGRPHPVDELEEVLLDLYQLDTEVLLVSVAVEEIGDQDLHREKIAATRRLCARITAMTR</sequence>
<evidence type="ECO:0000313" key="3">
    <source>
        <dbReference type="Proteomes" id="UP000185596"/>
    </source>
</evidence>
<dbReference type="InterPro" id="IPR002575">
    <property type="entry name" value="Aminoglycoside_PTrfase"/>
</dbReference>
<dbReference type="EMBL" id="MSIE01000007">
    <property type="protein sequence ID" value="OLF18556.1"/>
    <property type="molecule type" value="Genomic_DNA"/>
</dbReference>
<dbReference type="RefSeq" id="WP_075124583.1">
    <property type="nucleotide sequence ID" value="NZ_MSIE01000007.1"/>
</dbReference>
<keyword evidence="3" id="KW-1185">Reference proteome</keyword>
<evidence type="ECO:0000259" key="1">
    <source>
        <dbReference type="Pfam" id="PF01636"/>
    </source>
</evidence>
<dbReference type="PANTHER" id="PTHR21310:SF15">
    <property type="entry name" value="AMINOGLYCOSIDE PHOSPHOTRANSFERASE DOMAIN-CONTAINING PROTEIN"/>
    <property type="match status" value="1"/>
</dbReference>
<dbReference type="Pfam" id="PF01636">
    <property type="entry name" value="APH"/>
    <property type="match status" value="1"/>
</dbReference>
<gene>
    <name evidence="2" type="ORF">BU204_06335</name>
</gene>
<protein>
    <recommendedName>
        <fullName evidence="1">Aminoglycoside phosphotransferase domain-containing protein</fullName>
    </recommendedName>
</protein>
<evidence type="ECO:0000313" key="2">
    <source>
        <dbReference type="EMBL" id="OLF18556.1"/>
    </source>
</evidence>
<name>A0A1Q8CW28_9PSEU</name>
<dbReference type="STRING" id="1912961.BU204_06335"/>
<dbReference type="OrthoDB" id="334783at2"/>
<dbReference type="InterPro" id="IPR051678">
    <property type="entry name" value="AGP_Transferase"/>
</dbReference>
<accession>A0A1Q8CW28</accession>